<dbReference type="Gene3D" id="3.40.50.2000">
    <property type="entry name" value="Glycogen Phosphorylase B"/>
    <property type="match status" value="2"/>
</dbReference>
<dbReference type="Proteomes" id="UP001518976">
    <property type="component" value="Unassembled WGS sequence"/>
</dbReference>
<reference evidence="4 5" key="1">
    <citation type="submission" date="2021-02" db="EMBL/GenBank/DDBJ databases">
        <title>Streptomyces spirodelae sp. nov., isolated from duckweed.</title>
        <authorList>
            <person name="Saimee Y."/>
            <person name="Duangmal K."/>
        </authorList>
    </citation>
    <scope>NUCLEOTIDE SEQUENCE [LARGE SCALE GENOMIC DNA]</scope>
    <source>
        <strain evidence="4 5">DW4-2</strain>
    </source>
</reference>
<dbReference type="Pfam" id="PF06722">
    <property type="entry name" value="EryCIII-like_C"/>
    <property type="match status" value="1"/>
</dbReference>
<dbReference type="InterPro" id="IPR002213">
    <property type="entry name" value="UDP_glucos_trans"/>
</dbReference>
<dbReference type="PANTHER" id="PTHR48050:SF13">
    <property type="entry name" value="STEROL 3-BETA-GLUCOSYLTRANSFERASE UGT80A2"/>
    <property type="match status" value="1"/>
</dbReference>
<accession>A0ABS3WPK6</accession>
<feature type="domain" description="Glycosyltransferase family 28 N-terminal" evidence="2">
    <location>
        <begin position="4"/>
        <end position="124"/>
    </location>
</feature>
<dbReference type="InterPro" id="IPR004276">
    <property type="entry name" value="GlycoTrans_28_N"/>
</dbReference>
<dbReference type="CDD" id="cd03784">
    <property type="entry name" value="GT1_Gtf-like"/>
    <property type="match status" value="1"/>
</dbReference>
<proteinExistence type="predicted"/>
<organism evidence="4 5">
    <name type="scientific">Streptomyces spirodelae</name>
    <dbReference type="NCBI Taxonomy" id="2812904"/>
    <lineage>
        <taxon>Bacteria</taxon>
        <taxon>Bacillati</taxon>
        <taxon>Actinomycetota</taxon>
        <taxon>Actinomycetes</taxon>
        <taxon>Kitasatosporales</taxon>
        <taxon>Streptomycetaceae</taxon>
        <taxon>Streptomyces</taxon>
    </lineage>
</organism>
<protein>
    <submittedName>
        <fullName evidence="4">Glycosyltransferase family 1 protein</fullName>
    </submittedName>
</protein>
<sequence length="413" mass="43427">MRMVLTTWGSRGDVEPVAGLAVRLRELGVEVRVCAPPDEEFAALLGGVGVPLVPLGPTVQSVVTGARPPSAADAFRLAPQLVAARFDTLMTAAEGCDALLATGLMPAGARSVAEKLGIPYVFACFHPFGLPSRHLPPMQRPGKPSPEGEKDIKALWAQDAERVNGLYGEALNSHRAAIGLPPVDNVRDYVLTDRPWLAAEPVLGPWQEMTDLDLVPTGAWVLPDERPLPDGLEAFLEAGEPPVYVGFGSMALHTARDMARVAIEAVRAHGRRVLLARGWADLALIDDRDDCFVVGEVNHQSLFGRVAAVVHHGGAGTTTTAVRAGVPQVAVPQIADQPHWAARIAELGIGSAHDGPTPTFESLSAALTTALSPGTRARARAVAGEIRTDGTTVAAEMLLDAVSRDRSSASASA</sequence>
<gene>
    <name evidence="4" type="ORF">JW592_06130</name>
</gene>
<keyword evidence="5" id="KW-1185">Reference proteome</keyword>
<evidence type="ECO:0000313" key="4">
    <source>
        <dbReference type="EMBL" id="MBO8185048.1"/>
    </source>
</evidence>
<dbReference type="Pfam" id="PF03033">
    <property type="entry name" value="Glyco_transf_28"/>
    <property type="match status" value="1"/>
</dbReference>
<name>A0ABS3WPK6_9ACTN</name>
<comment type="caution">
    <text evidence="4">The sequence shown here is derived from an EMBL/GenBank/DDBJ whole genome shotgun (WGS) entry which is preliminary data.</text>
</comment>
<feature type="domain" description="Erythromycin biosynthesis protein CIII-like C-terminal" evidence="3">
    <location>
        <begin position="294"/>
        <end position="386"/>
    </location>
</feature>
<evidence type="ECO:0000259" key="2">
    <source>
        <dbReference type="Pfam" id="PF03033"/>
    </source>
</evidence>
<dbReference type="PANTHER" id="PTHR48050">
    <property type="entry name" value="STEROL 3-BETA-GLUCOSYLTRANSFERASE"/>
    <property type="match status" value="1"/>
</dbReference>
<dbReference type="RefSeq" id="WP_209263869.1">
    <property type="nucleotide sequence ID" value="NZ_JAFFZN010000004.1"/>
</dbReference>
<evidence type="ECO:0000313" key="5">
    <source>
        <dbReference type="Proteomes" id="UP001518976"/>
    </source>
</evidence>
<dbReference type="EMBL" id="JAFFZN010000004">
    <property type="protein sequence ID" value="MBO8185048.1"/>
    <property type="molecule type" value="Genomic_DNA"/>
</dbReference>
<evidence type="ECO:0000256" key="1">
    <source>
        <dbReference type="ARBA" id="ARBA00022679"/>
    </source>
</evidence>
<keyword evidence="1" id="KW-0808">Transferase</keyword>
<dbReference type="SUPFAM" id="SSF53756">
    <property type="entry name" value="UDP-Glycosyltransferase/glycogen phosphorylase"/>
    <property type="match status" value="1"/>
</dbReference>
<dbReference type="InterPro" id="IPR010610">
    <property type="entry name" value="EryCIII-like_C"/>
</dbReference>
<dbReference type="InterPro" id="IPR050426">
    <property type="entry name" value="Glycosyltransferase_28"/>
</dbReference>
<evidence type="ECO:0000259" key="3">
    <source>
        <dbReference type="Pfam" id="PF06722"/>
    </source>
</evidence>